<dbReference type="InParanoid" id="A0A2J7PKD6"/>
<comment type="caution">
    <text evidence="3">The sequence shown here is derived from an EMBL/GenBank/DDBJ whole genome shotgun (WGS) entry which is preliminary data.</text>
</comment>
<dbReference type="STRING" id="105785.A0A2J7PKD6"/>
<accession>A0A2J7PKD6</accession>
<dbReference type="Pfam" id="PF25007">
    <property type="entry name" value="DYH2-5-8_CC"/>
    <property type="match status" value="1"/>
</dbReference>
<dbReference type="EMBL" id="NEVH01024940">
    <property type="protein sequence ID" value="PNF16790.1"/>
    <property type="molecule type" value="Genomic_DNA"/>
</dbReference>
<evidence type="ECO:0000259" key="1">
    <source>
        <dbReference type="Pfam" id="PF08385"/>
    </source>
</evidence>
<name>A0A2J7PKD6_9NEOP</name>
<dbReference type="Proteomes" id="UP000235965">
    <property type="component" value="Unassembled WGS sequence"/>
</dbReference>
<sequence>MIEICEAMIIFGRKDETEDVPKPRFRGTRGEEFEHICEKEERTFAENLQAIRVVQQNILDVTASSWYDDIMRFRGQMKDTEMILENLMISVFEQVVNLEEGVHALQAFYYYSKRDGLRPLYDKKTVAVYKMFGEEIQATKKGLVEKKASCPAGLPPFAGRVLMIHLKKRHFTKLMKILDDAQWMPPCGMRDEVRTQYEELIVSMDDLARDLYEEWNDSLDENISARLDKPLIVRSHTRPGLLESNFDRVVGNICHEARIWERMKYDIPTVVQSVYNKWDKLKFVYESVLTVVMDYNQVIEALSDEERLLFRELINVCDKKINPGLFKLKWNTEISEKYLSDCSIHISELQHLVDDFKNFNLEIVSICEAICDTPLIYVDTSHVYELKELDCHLSNFRDEAMAKILAHYECIIQCIVTVYEGFEEYIPLMSQHWVHYINKMDGVIEEALKQCVRASLQVMLEALHGDGTTGPTQILKVSATLKNSAISFEPSLTTVATLITSTLPGIVDSLMPIPRLAEKFKLTPHNMQAFWAAVEKDDECKWQQGLITQEMATVVSQIQNYLKIWESFRDLWEVNTDLLIQRYENLKPSVSSFDADIRRCTGVVNNVQLQESVSPVHFIMINSMQLKHSIIEHCCIWQDKLAKLLLQLTYNRIRDSYHYTKENSEKVLRIPQSHKELEEANAVHQRLFSEIPEREAIFPVIRDQYDILLKYEVEITEDFINLLNGLGGDWKKFLSILEESEQKLERDKKGF</sequence>
<evidence type="ECO:0000259" key="2">
    <source>
        <dbReference type="Pfam" id="PF25007"/>
    </source>
</evidence>
<dbReference type="GO" id="GO:0051959">
    <property type="term" value="F:dynein light intermediate chain binding"/>
    <property type="evidence" value="ECO:0007669"/>
    <property type="project" value="InterPro"/>
</dbReference>
<evidence type="ECO:0000313" key="3">
    <source>
        <dbReference type="EMBL" id="PNF16790.1"/>
    </source>
</evidence>
<dbReference type="InterPro" id="IPR026983">
    <property type="entry name" value="DHC"/>
</dbReference>
<proteinExistence type="predicted"/>
<organism evidence="3 4">
    <name type="scientific">Cryptotermes secundus</name>
    <dbReference type="NCBI Taxonomy" id="105785"/>
    <lineage>
        <taxon>Eukaryota</taxon>
        <taxon>Metazoa</taxon>
        <taxon>Ecdysozoa</taxon>
        <taxon>Arthropoda</taxon>
        <taxon>Hexapoda</taxon>
        <taxon>Insecta</taxon>
        <taxon>Pterygota</taxon>
        <taxon>Neoptera</taxon>
        <taxon>Polyneoptera</taxon>
        <taxon>Dictyoptera</taxon>
        <taxon>Blattodea</taxon>
        <taxon>Blattoidea</taxon>
        <taxon>Termitoidae</taxon>
        <taxon>Kalotermitidae</taxon>
        <taxon>Cryptotermitinae</taxon>
        <taxon>Cryptotermes</taxon>
    </lineage>
</organism>
<reference evidence="3 4" key="1">
    <citation type="submission" date="2017-12" db="EMBL/GenBank/DDBJ databases">
        <title>Hemimetabolous genomes reveal molecular basis of termite eusociality.</title>
        <authorList>
            <person name="Harrison M.C."/>
            <person name="Jongepier E."/>
            <person name="Robertson H.M."/>
            <person name="Arning N."/>
            <person name="Bitard-Feildel T."/>
            <person name="Chao H."/>
            <person name="Childers C.P."/>
            <person name="Dinh H."/>
            <person name="Doddapaneni H."/>
            <person name="Dugan S."/>
            <person name="Gowin J."/>
            <person name="Greiner C."/>
            <person name="Han Y."/>
            <person name="Hu H."/>
            <person name="Hughes D.S.T."/>
            <person name="Huylmans A.-K."/>
            <person name="Kemena C."/>
            <person name="Kremer L.P.M."/>
            <person name="Lee S.L."/>
            <person name="Lopez-Ezquerra A."/>
            <person name="Mallet L."/>
            <person name="Monroy-Kuhn J.M."/>
            <person name="Moser A."/>
            <person name="Murali S.C."/>
            <person name="Muzny D.M."/>
            <person name="Otani S."/>
            <person name="Piulachs M.-D."/>
            <person name="Poelchau M."/>
            <person name="Qu J."/>
            <person name="Schaub F."/>
            <person name="Wada-Katsumata A."/>
            <person name="Worley K.C."/>
            <person name="Xie Q."/>
            <person name="Ylla G."/>
            <person name="Poulsen M."/>
            <person name="Gibbs R.A."/>
            <person name="Schal C."/>
            <person name="Richards S."/>
            <person name="Belles X."/>
            <person name="Korb J."/>
            <person name="Bornberg-Bauer E."/>
        </authorList>
    </citation>
    <scope>NUCLEOTIDE SEQUENCE [LARGE SCALE GENOMIC DNA]</scope>
    <source>
        <tissue evidence="3">Whole body</tissue>
    </source>
</reference>
<dbReference type="AlphaFoldDB" id="A0A2J7PKD6"/>
<dbReference type="InterPro" id="IPR056759">
    <property type="entry name" value="DYH2-5-8_CC"/>
</dbReference>
<dbReference type="GO" id="GO:0045505">
    <property type="term" value="F:dynein intermediate chain binding"/>
    <property type="evidence" value="ECO:0007669"/>
    <property type="project" value="InterPro"/>
</dbReference>
<dbReference type="PANTHER" id="PTHR46532:SF11">
    <property type="entry name" value="DYNEIN AXONEMAL HEAVY CHAIN 12"/>
    <property type="match status" value="1"/>
</dbReference>
<dbReference type="InterPro" id="IPR013594">
    <property type="entry name" value="Dynein_heavy_tail"/>
</dbReference>
<dbReference type="GO" id="GO:0007018">
    <property type="term" value="P:microtubule-based movement"/>
    <property type="evidence" value="ECO:0007669"/>
    <property type="project" value="InterPro"/>
</dbReference>
<feature type="domain" description="Dynein axonemal heavy chain 2/5/8 coiled-coil" evidence="2">
    <location>
        <begin position="640"/>
        <end position="749"/>
    </location>
</feature>
<keyword evidence="4" id="KW-1185">Reference proteome</keyword>
<dbReference type="GO" id="GO:0005858">
    <property type="term" value="C:axonemal dynein complex"/>
    <property type="evidence" value="ECO:0007669"/>
    <property type="project" value="TreeGrafter"/>
</dbReference>
<evidence type="ECO:0000313" key="4">
    <source>
        <dbReference type="Proteomes" id="UP000235965"/>
    </source>
</evidence>
<gene>
    <name evidence="3" type="ORF">B7P43_G00884</name>
</gene>
<dbReference type="OrthoDB" id="10251809at2759"/>
<feature type="domain" description="Dynein heavy chain tail" evidence="1">
    <location>
        <begin position="2"/>
        <end position="338"/>
    </location>
</feature>
<dbReference type="Pfam" id="PF08385">
    <property type="entry name" value="DHC_N1"/>
    <property type="match status" value="1"/>
</dbReference>
<protein>
    <submittedName>
        <fullName evidence="3">Uncharacterized protein</fullName>
    </submittedName>
</protein>
<dbReference type="PANTHER" id="PTHR46532">
    <property type="entry name" value="MALE FERTILITY FACTOR KL5"/>
    <property type="match status" value="1"/>
</dbReference>